<organism evidence="1 2">
    <name type="scientific">Brassica cretica</name>
    <name type="common">Mustard</name>
    <dbReference type="NCBI Taxonomy" id="69181"/>
    <lineage>
        <taxon>Eukaryota</taxon>
        <taxon>Viridiplantae</taxon>
        <taxon>Streptophyta</taxon>
        <taxon>Embryophyta</taxon>
        <taxon>Tracheophyta</taxon>
        <taxon>Spermatophyta</taxon>
        <taxon>Magnoliopsida</taxon>
        <taxon>eudicotyledons</taxon>
        <taxon>Gunneridae</taxon>
        <taxon>Pentapetalae</taxon>
        <taxon>rosids</taxon>
        <taxon>malvids</taxon>
        <taxon>Brassicales</taxon>
        <taxon>Brassicaceae</taxon>
        <taxon>Brassiceae</taxon>
        <taxon>Brassica</taxon>
    </lineage>
</organism>
<comment type="caution">
    <text evidence="1">The sequence shown here is derived from an EMBL/GenBank/DDBJ whole genome shotgun (WGS) entry which is preliminary data.</text>
</comment>
<name>A0A8S9KMR9_BRACR</name>
<dbReference type="Proteomes" id="UP000712281">
    <property type="component" value="Unassembled WGS sequence"/>
</dbReference>
<gene>
    <name evidence="1" type="ORF">F2Q68_00012286</name>
</gene>
<sequence length="96" mass="10894">MLCCSDFDVYVVGKESRRHLEIIGNIAHEVVHIVLLIALPLPSRNCTSKIAYLNLPRCDPTSSVRYYGKTRELAQQIEKVMRALGGLDYLWRQGSC</sequence>
<dbReference type="EMBL" id="QGKW02000717">
    <property type="protein sequence ID" value="KAF2595675.1"/>
    <property type="molecule type" value="Genomic_DNA"/>
</dbReference>
<dbReference type="AlphaFoldDB" id="A0A8S9KMR9"/>
<reference evidence="1" key="1">
    <citation type="submission" date="2019-12" db="EMBL/GenBank/DDBJ databases">
        <title>Genome sequencing and annotation of Brassica cretica.</title>
        <authorList>
            <person name="Studholme D.J."/>
            <person name="Sarris P.F."/>
        </authorList>
    </citation>
    <scope>NUCLEOTIDE SEQUENCE</scope>
    <source>
        <strain evidence="1">PFS-001/15</strain>
        <tissue evidence="1">Leaf</tissue>
    </source>
</reference>
<protein>
    <submittedName>
        <fullName evidence="1">Uncharacterized protein</fullName>
    </submittedName>
</protein>
<evidence type="ECO:0000313" key="2">
    <source>
        <dbReference type="Proteomes" id="UP000712281"/>
    </source>
</evidence>
<proteinExistence type="predicted"/>
<accession>A0A8S9KMR9</accession>
<evidence type="ECO:0000313" key="1">
    <source>
        <dbReference type="EMBL" id="KAF2595675.1"/>
    </source>
</evidence>